<proteinExistence type="predicted"/>
<protein>
    <submittedName>
        <fullName evidence="3">Acetoin dehydrogenase E2 subunit dihydrolipoyllysine-residue acetyltransferase</fullName>
    </submittedName>
</protein>
<dbReference type="Proteomes" id="UP000005850">
    <property type="component" value="Chromosome"/>
</dbReference>
<sequence>MKRHVEIKWQDETLAVTLYVPELENQAETFPLIVICHGFIGSRIGVNRLFVETATQLIKDGYAVLCFDYVGCGESTGEYGRSGFDQLVAQTRHVLQEAAHFPEIDSQRISLLGHSLGGPVALYTAISEPNIRKLMLWSPVAHPYKDIVRIVGVDTYQRAWQHTSVDYMGYGLTLAFFESLHSYVPLKELQKYTGDVFIAHGTADIDIPVEYCFHYYYAFRSRSTGKSDKEIILEADHTFSDGCSRTMLIDSTREWLSGERYYKQSGGAITRTIGYSI</sequence>
<accession>A0A075R8B2</accession>
<name>A0A075R8B2_BRELA</name>
<dbReference type="EMBL" id="CP007806">
    <property type="protein sequence ID" value="AIG25775.1"/>
    <property type="molecule type" value="Genomic_DNA"/>
</dbReference>
<dbReference type="AlphaFoldDB" id="A0A075R8B2"/>
<dbReference type="InterPro" id="IPR022742">
    <property type="entry name" value="Hydrolase_4"/>
</dbReference>
<dbReference type="Pfam" id="PF12146">
    <property type="entry name" value="Hydrolase_4"/>
    <property type="match status" value="1"/>
</dbReference>
<evidence type="ECO:0000313" key="3">
    <source>
        <dbReference type="EMBL" id="AIG25775.1"/>
    </source>
</evidence>
<gene>
    <name evidence="3" type="ORF">BRLA_c014360</name>
</gene>
<dbReference type="KEGG" id="blr:BRLA_c014360"/>
<keyword evidence="4" id="KW-1185">Reference proteome</keyword>
<dbReference type="SUPFAM" id="SSF53474">
    <property type="entry name" value="alpha/beta-Hydrolases"/>
    <property type="match status" value="1"/>
</dbReference>
<evidence type="ECO:0000313" key="4">
    <source>
        <dbReference type="Proteomes" id="UP000005850"/>
    </source>
</evidence>
<dbReference type="InterPro" id="IPR050261">
    <property type="entry name" value="FrsA_esterase"/>
</dbReference>
<feature type="domain" description="Serine aminopeptidase S33" evidence="2">
    <location>
        <begin position="32"/>
        <end position="146"/>
    </location>
</feature>
<dbReference type="RefSeq" id="WP_003338169.1">
    <property type="nucleotide sequence ID" value="NZ_CP007806.1"/>
</dbReference>
<dbReference type="Gene3D" id="3.40.50.1820">
    <property type="entry name" value="alpha/beta hydrolase"/>
    <property type="match status" value="1"/>
</dbReference>
<dbReference type="InterPro" id="IPR029058">
    <property type="entry name" value="AB_hydrolase_fold"/>
</dbReference>
<dbReference type="PANTHER" id="PTHR22946:SF9">
    <property type="entry name" value="POLYKETIDE TRANSFERASE AF380"/>
    <property type="match status" value="1"/>
</dbReference>
<dbReference type="PANTHER" id="PTHR22946">
    <property type="entry name" value="DIENELACTONE HYDROLASE DOMAIN-CONTAINING PROTEIN-RELATED"/>
    <property type="match status" value="1"/>
</dbReference>
<organism evidence="3 4">
    <name type="scientific">Brevibacillus laterosporus LMG 15441</name>
    <dbReference type="NCBI Taxonomy" id="1042163"/>
    <lineage>
        <taxon>Bacteria</taxon>
        <taxon>Bacillati</taxon>
        <taxon>Bacillota</taxon>
        <taxon>Bacilli</taxon>
        <taxon>Bacillales</taxon>
        <taxon>Paenibacillaceae</taxon>
        <taxon>Brevibacillus</taxon>
    </lineage>
</organism>
<dbReference type="STRING" id="1042163.BRLA_c014360"/>
<evidence type="ECO:0000259" key="2">
    <source>
        <dbReference type="Pfam" id="PF12146"/>
    </source>
</evidence>
<keyword evidence="3" id="KW-0808">Transferase</keyword>
<reference evidence="3 4" key="1">
    <citation type="journal article" date="2011" name="J. Bacteriol.">
        <title>Genome sequence of Brevibacillus laterosporus LMG 15441, a pathogen of invertebrates.</title>
        <authorList>
            <person name="Djukic M."/>
            <person name="Poehlein A."/>
            <person name="Thurmer A."/>
            <person name="Daniel R."/>
        </authorList>
    </citation>
    <scope>NUCLEOTIDE SEQUENCE [LARGE SCALE GENOMIC DNA]</scope>
    <source>
        <strain evidence="3 4">LMG 15441</strain>
    </source>
</reference>
<dbReference type="eggNOG" id="COG1073">
    <property type="taxonomic scope" value="Bacteria"/>
</dbReference>
<dbReference type="HOGENOM" id="CLU_048353_3_2_9"/>
<dbReference type="GO" id="GO:0016740">
    <property type="term" value="F:transferase activity"/>
    <property type="evidence" value="ECO:0007669"/>
    <property type="project" value="UniProtKB-KW"/>
</dbReference>
<evidence type="ECO:0000256" key="1">
    <source>
        <dbReference type="ARBA" id="ARBA00022801"/>
    </source>
</evidence>
<keyword evidence="1" id="KW-0378">Hydrolase</keyword>
<dbReference type="GO" id="GO:0052689">
    <property type="term" value="F:carboxylic ester hydrolase activity"/>
    <property type="evidence" value="ECO:0007669"/>
    <property type="project" value="UniProtKB-ARBA"/>
</dbReference>